<evidence type="ECO:0000313" key="3">
    <source>
        <dbReference type="Proteomes" id="UP000233524"/>
    </source>
</evidence>
<proteinExistence type="predicted"/>
<feature type="compositionally biased region" description="Polar residues" evidence="1">
    <location>
        <begin position="256"/>
        <end position="266"/>
    </location>
</feature>
<feature type="compositionally biased region" description="Basic and acidic residues" evidence="1">
    <location>
        <begin position="239"/>
        <end position="251"/>
    </location>
</feature>
<dbReference type="OrthoDB" id="5345504at2759"/>
<feature type="compositionally biased region" description="Basic and acidic residues" evidence="1">
    <location>
        <begin position="38"/>
        <end position="47"/>
    </location>
</feature>
<dbReference type="EMBL" id="NLAX01000010">
    <property type="protein sequence ID" value="PKS09949.1"/>
    <property type="molecule type" value="Genomic_DNA"/>
</dbReference>
<feature type="non-terminal residue" evidence="2">
    <location>
        <position position="1"/>
    </location>
</feature>
<dbReference type="VEuPathDB" id="FungiDB:jhhlp_004572"/>
<feature type="compositionally biased region" description="Basic and acidic residues" evidence="1">
    <location>
        <begin position="85"/>
        <end position="94"/>
    </location>
</feature>
<dbReference type="InterPro" id="IPR046591">
    <property type="entry name" value="DUF6649"/>
</dbReference>
<organism evidence="2 3">
    <name type="scientific">Lomentospora prolificans</name>
    <dbReference type="NCBI Taxonomy" id="41688"/>
    <lineage>
        <taxon>Eukaryota</taxon>
        <taxon>Fungi</taxon>
        <taxon>Dikarya</taxon>
        <taxon>Ascomycota</taxon>
        <taxon>Pezizomycotina</taxon>
        <taxon>Sordariomycetes</taxon>
        <taxon>Hypocreomycetidae</taxon>
        <taxon>Microascales</taxon>
        <taxon>Microascaceae</taxon>
        <taxon>Lomentospora</taxon>
    </lineage>
</organism>
<protein>
    <submittedName>
        <fullName evidence="2">Uncharacterized protein</fullName>
    </submittedName>
</protein>
<dbReference type="InParanoid" id="A0A2N3NBY9"/>
<name>A0A2N3NBY9_9PEZI</name>
<feature type="region of interest" description="Disordered" evidence="1">
    <location>
        <begin position="239"/>
        <end position="276"/>
    </location>
</feature>
<accession>A0A2N3NBY9</accession>
<evidence type="ECO:0000313" key="2">
    <source>
        <dbReference type="EMBL" id="PKS09949.1"/>
    </source>
</evidence>
<comment type="caution">
    <text evidence="2">The sequence shown here is derived from an EMBL/GenBank/DDBJ whole genome shotgun (WGS) entry which is preliminary data.</text>
</comment>
<feature type="region of interest" description="Disordered" evidence="1">
    <location>
        <begin position="18"/>
        <end position="99"/>
    </location>
</feature>
<gene>
    <name evidence="2" type="ORF">jhhlp_004572</name>
</gene>
<reference evidence="2 3" key="1">
    <citation type="journal article" date="2017" name="G3 (Bethesda)">
        <title>First Draft Genome Sequence of the Pathogenic Fungus Lomentospora prolificans (Formerly Scedosporium prolificans).</title>
        <authorList>
            <person name="Luo R."/>
            <person name="Zimin A."/>
            <person name="Workman R."/>
            <person name="Fan Y."/>
            <person name="Pertea G."/>
            <person name="Grossman N."/>
            <person name="Wear M.P."/>
            <person name="Jia B."/>
            <person name="Miller H."/>
            <person name="Casadevall A."/>
            <person name="Timp W."/>
            <person name="Zhang S.X."/>
            <person name="Salzberg S.L."/>
        </authorList>
    </citation>
    <scope>NUCLEOTIDE SEQUENCE [LARGE SCALE GENOMIC DNA]</scope>
    <source>
        <strain evidence="2 3">JHH-5317</strain>
    </source>
</reference>
<feature type="compositionally biased region" description="Low complexity" evidence="1">
    <location>
        <begin position="118"/>
        <end position="130"/>
    </location>
</feature>
<feature type="compositionally biased region" description="Acidic residues" evidence="1">
    <location>
        <begin position="267"/>
        <end position="276"/>
    </location>
</feature>
<keyword evidence="3" id="KW-1185">Reference proteome</keyword>
<dbReference type="Proteomes" id="UP000233524">
    <property type="component" value="Unassembled WGS sequence"/>
</dbReference>
<dbReference type="STRING" id="41688.A0A2N3NBY9"/>
<sequence length="276" mass="31046">PYSNDRLIDISNSDLLIRPAPCSISRPGRVPSVRPYRKPPDSEDCHHTTQAPKMLSLQGSFPNNYDHHPTSTYDQHSRPSRKRKADPQDNERLSKRLGRLNIGQNLRRLYATVEDDTSANQAPSSSAANADYGNNNQSSRMPEDYMQMDDSKHKVYIYNLDDELSSSESEAEEGKLIFLPDIEMALKANRIPPVIRANPHGQLAGHNLDDMQLVLYNVPSSLTVAPEHDNVRKAIIEARQRARERQRRNSEEVDSIPSTPASTQGMSDDDDAMDLS</sequence>
<evidence type="ECO:0000256" key="1">
    <source>
        <dbReference type="SAM" id="MobiDB-lite"/>
    </source>
</evidence>
<dbReference type="AlphaFoldDB" id="A0A2N3NBY9"/>
<feature type="region of interest" description="Disordered" evidence="1">
    <location>
        <begin position="115"/>
        <end position="143"/>
    </location>
</feature>
<dbReference type="Pfam" id="PF20354">
    <property type="entry name" value="DUF6649"/>
    <property type="match status" value="1"/>
</dbReference>